<dbReference type="OrthoDB" id="406838at2759"/>
<evidence type="ECO:0000256" key="1">
    <source>
        <dbReference type="ARBA" id="ARBA00010370"/>
    </source>
</evidence>
<reference evidence="12" key="1">
    <citation type="submission" date="2021-02" db="EMBL/GenBank/DDBJ databases">
        <authorList>
            <person name="Nowell W R."/>
        </authorList>
    </citation>
    <scope>NUCLEOTIDE SEQUENCE</scope>
</reference>
<feature type="binding site" evidence="8">
    <location>
        <position position="512"/>
    </location>
    <ligand>
        <name>Ca(2+)</name>
        <dbReference type="ChEBI" id="CHEBI:29108"/>
        <label>1</label>
    </ligand>
</feature>
<feature type="binding site" evidence="8">
    <location>
        <position position="636"/>
    </location>
    <ligand>
        <name>Ca(2+)</name>
        <dbReference type="ChEBI" id="CHEBI:29108"/>
        <label>4</label>
    </ligand>
</feature>
<dbReference type="InterPro" id="IPR036365">
    <property type="entry name" value="PGBD-like_sf"/>
</dbReference>
<sequence length="841" mass="96854">MPWQPVYKNKKVYKNERTIVLLLGGSIYDDGADVRITNRRRRGDERFRTKQDVHLDEHLWQRDFRAIAEYFERIHATIWRSIPTSLRSSRNEAFQSITEFFQLDNNENAYERRTFILYWGGHGLYNSGNWGFSFGGDITCQDIINAWRSRPVADSYNDISSLTIIADTCYSGAWIEQLRRANIPRLAYQAASQADEPAYAVNDGNVPRSLLMRKFIIEQKYPIEWYIWTCRDQHPVYFSDYAETEVGEDLSAGQQRALVHGGPFYFFTVDHHWTSNSKMSTKERKVYLRKLFEQRAMRVKPYLFVLFYFLFTFTNGKPVKSKGKKAIEKSPAKAPKVKTNTDALKYLDKFGYNACGGHGNGKNVVGGGPLCQSSFQTMIEHFQTVFRLPVTGKLDEATINLMNRPRCSLGDYPMGYTVFRPWPNTTLKWRLDGNTPKFSKENIRFHVQEAFDDWARYAPLKFREVQGDEKPNFLISFETGEHKDGFPFDGAGGTLAHAFFPTDGKVHFDSTEEWTDKYDGFGYNFRLVASHEIGHALGLAHSTDSKSLMYPFYQLIQPQDLLPKDDRDGIRALYGTSETNKPTTFAATTAATKTTKKTTTKKTANTKTTKKTTTTKRPTATQSPVLAHDRCARYLDVVFGGGPDKWLYTLDYDLVWRYHPDFGQWDTRGLPITEVFPGAEPHMMAGILSPKTQKIYLFKGYRVWRFSSPSSLDQGFPKRIFGTGTPYNPIAALYEKGHIWLLKGGILYKFDENDLQYEFRRPPKRIDEQFPGVPKNVRAAFTHDGKHYFFTEPDRNVYVFDIRSRRVEPGYPKPMTTGWFACNAVLTDKSSACLEFEPKNK</sequence>
<proteinExistence type="inferred from homology"/>
<feature type="binding site" evidence="8">
    <location>
        <position position="549"/>
    </location>
    <ligand>
        <name>Zn(2+)</name>
        <dbReference type="ChEBI" id="CHEBI:29105"/>
        <label>2</label>
        <note>catalytic</note>
    </ligand>
</feature>
<feature type="binding site" evidence="8">
    <location>
        <position position="482"/>
    </location>
    <ligand>
        <name>Zn(2+)</name>
        <dbReference type="ChEBI" id="CHEBI:29105"/>
        <label>1</label>
    </ligand>
</feature>
<feature type="active site" evidence="7">
    <location>
        <position position="532"/>
    </location>
</feature>
<evidence type="ECO:0000256" key="10">
    <source>
        <dbReference type="SAM" id="MobiDB-lite"/>
    </source>
</evidence>
<name>A0A813XY91_ADIRI</name>
<evidence type="ECO:0000256" key="3">
    <source>
        <dbReference type="ARBA" id="ARBA00022723"/>
    </source>
</evidence>
<feature type="region of interest" description="Disordered" evidence="10">
    <location>
        <begin position="596"/>
        <end position="622"/>
    </location>
</feature>
<dbReference type="InterPro" id="IPR021190">
    <property type="entry name" value="Pept_M10A"/>
</dbReference>
<keyword evidence="6" id="KW-0482">Metalloprotease</keyword>
<evidence type="ECO:0000256" key="4">
    <source>
        <dbReference type="ARBA" id="ARBA00022801"/>
    </source>
</evidence>
<dbReference type="EMBL" id="CAJNOJ010000026">
    <property type="protein sequence ID" value="CAF0871764.1"/>
    <property type="molecule type" value="Genomic_DNA"/>
</dbReference>
<feature type="binding site" evidence="8">
    <location>
        <position position="484"/>
    </location>
    <ligand>
        <name>Zn(2+)</name>
        <dbReference type="ChEBI" id="CHEBI:29105"/>
        <label>1</label>
    </ligand>
</feature>
<feature type="binding site" evidence="8">
    <location>
        <position position="507"/>
    </location>
    <ligand>
        <name>Zn(2+)</name>
        <dbReference type="ChEBI" id="CHEBI:29105"/>
        <label>1</label>
    </ligand>
</feature>
<dbReference type="SUPFAM" id="SSF50923">
    <property type="entry name" value="Hemopexin-like domain"/>
    <property type="match status" value="1"/>
</dbReference>
<dbReference type="InterPro" id="IPR033739">
    <property type="entry name" value="M10A_MMP"/>
</dbReference>
<dbReference type="Gene3D" id="3.40.390.10">
    <property type="entry name" value="Collagenase (Catalytic Domain)"/>
    <property type="match status" value="1"/>
</dbReference>
<evidence type="ECO:0000256" key="6">
    <source>
        <dbReference type="ARBA" id="ARBA00023049"/>
    </source>
</evidence>
<evidence type="ECO:0000259" key="11">
    <source>
        <dbReference type="SMART" id="SM00235"/>
    </source>
</evidence>
<feature type="binding site" evidence="8">
    <location>
        <position position="509"/>
    </location>
    <ligand>
        <name>Ca(2+)</name>
        <dbReference type="ChEBI" id="CHEBI:29108"/>
        <label>3</label>
    </ligand>
</feature>
<dbReference type="SMART" id="SM00235">
    <property type="entry name" value="ZnMc"/>
    <property type="match status" value="1"/>
</dbReference>
<dbReference type="SUPFAM" id="SSF47090">
    <property type="entry name" value="PGBD-like"/>
    <property type="match status" value="1"/>
</dbReference>
<evidence type="ECO:0000313" key="12">
    <source>
        <dbReference type="EMBL" id="CAF0871764.1"/>
    </source>
</evidence>
<feature type="binding site" evidence="8">
    <location>
        <position position="541"/>
    </location>
    <ligand>
        <name>Zn(2+)</name>
        <dbReference type="ChEBI" id="CHEBI:29105"/>
        <label>2</label>
        <note>catalytic</note>
    </ligand>
</feature>
<dbReference type="AlphaFoldDB" id="A0A813XY91"/>
<comment type="caution">
    <text evidence="12">The sequence shown here is derived from an EMBL/GenBank/DDBJ whole genome shotgun (WGS) entry which is preliminary data.</text>
</comment>
<feature type="binding site" evidence="8">
    <location>
        <position position="535"/>
    </location>
    <ligand>
        <name>Zn(2+)</name>
        <dbReference type="ChEBI" id="CHEBI:29105"/>
        <label>2</label>
        <note>catalytic</note>
    </ligand>
</feature>
<feature type="binding site" description="in inhibited form" evidence="8">
    <location>
        <position position="407"/>
    </location>
    <ligand>
        <name>Zn(2+)</name>
        <dbReference type="ChEBI" id="CHEBI:29105"/>
        <label>2</label>
        <note>catalytic</note>
    </ligand>
</feature>
<evidence type="ECO:0000256" key="2">
    <source>
        <dbReference type="ARBA" id="ARBA00022670"/>
    </source>
</evidence>
<evidence type="ECO:0000256" key="9">
    <source>
        <dbReference type="PROSITE-ProRule" id="PRU01011"/>
    </source>
</evidence>
<dbReference type="GO" id="GO:0004222">
    <property type="term" value="F:metalloendopeptidase activity"/>
    <property type="evidence" value="ECO:0007669"/>
    <property type="project" value="InterPro"/>
</dbReference>
<comment type="similarity">
    <text evidence="1">Belongs to the peptidase M10A family.</text>
</comment>
<accession>A0A813XY91</accession>
<organism evidence="12 13">
    <name type="scientific">Adineta ricciae</name>
    <name type="common">Rotifer</name>
    <dbReference type="NCBI Taxonomy" id="249248"/>
    <lineage>
        <taxon>Eukaryota</taxon>
        <taxon>Metazoa</taxon>
        <taxon>Spiralia</taxon>
        <taxon>Gnathifera</taxon>
        <taxon>Rotifera</taxon>
        <taxon>Eurotatoria</taxon>
        <taxon>Bdelloidea</taxon>
        <taxon>Adinetida</taxon>
        <taxon>Adinetidae</taxon>
        <taxon>Adineta</taxon>
    </lineage>
</organism>
<dbReference type="PANTHER" id="PTHR10201:SF323">
    <property type="entry name" value="MATRIX METALLOPROTEINASE-21"/>
    <property type="match status" value="1"/>
</dbReference>
<evidence type="ECO:0000313" key="13">
    <source>
        <dbReference type="Proteomes" id="UP000663852"/>
    </source>
</evidence>
<dbReference type="PRINTS" id="PR00138">
    <property type="entry name" value="MATRIXIN"/>
</dbReference>
<dbReference type="SUPFAM" id="SSF55486">
    <property type="entry name" value="Metalloproteases ('zincins'), catalytic domain"/>
    <property type="match status" value="1"/>
</dbReference>
<dbReference type="Gene3D" id="2.110.10.10">
    <property type="entry name" value="Hemopexin-like domain"/>
    <property type="match status" value="1"/>
</dbReference>
<dbReference type="InterPro" id="IPR018487">
    <property type="entry name" value="Hemopexin-like_repeat"/>
</dbReference>
<dbReference type="PANTHER" id="PTHR10201">
    <property type="entry name" value="MATRIX METALLOPROTEINASE"/>
    <property type="match status" value="1"/>
</dbReference>
<evidence type="ECO:0000256" key="5">
    <source>
        <dbReference type="ARBA" id="ARBA00022833"/>
    </source>
</evidence>
<keyword evidence="3 8" id="KW-0479">Metal-binding</keyword>
<feature type="repeat" description="Hemopexin" evidence="9">
    <location>
        <begin position="774"/>
        <end position="822"/>
    </location>
</feature>
<dbReference type="CDD" id="cd04278">
    <property type="entry name" value="ZnMc_MMP"/>
    <property type="match status" value="1"/>
</dbReference>
<keyword evidence="4" id="KW-0378">Hydrolase</keyword>
<dbReference type="Pfam" id="PF00045">
    <property type="entry name" value="Hemopexin"/>
    <property type="match status" value="2"/>
</dbReference>
<dbReference type="Pfam" id="PF00413">
    <property type="entry name" value="Peptidase_M10"/>
    <property type="match status" value="1"/>
</dbReference>
<gene>
    <name evidence="12" type="ORF">EDS130_LOCUS8327</name>
</gene>
<feature type="binding site" evidence="8">
    <location>
        <position position="531"/>
    </location>
    <ligand>
        <name>Zn(2+)</name>
        <dbReference type="ChEBI" id="CHEBI:29105"/>
        <label>2</label>
        <note>catalytic</note>
    </ligand>
</feature>
<dbReference type="InterPro" id="IPR024079">
    <property type="entry name" value="MetalloPept_cat_dom_sf"/>
</dbReference>
<evidence type="ECO:0000256" key="8">
    <source>
        <dbReference type="PIRSR" id="PIRSR621190-2"/>
    </source>
</evidence>
<dbReference type="PROSITE" id="PS51642">
    <property type="entry name" value="HEMOPEXIN_2"/>
    <property type="match status" value="2"/>
</dbReference>
<dbReference type="GO" id="GO:0031012">
    <property type="term" value="C:extracellular matrix"/>
    <property type="evidence" value="ECO:0007669"/>
    <property type="project" value="InterPro"/>
</dbReference>
<dbReference type="InterPro" id="IPR006026">
    <property type="entry name" value="Peptidase_Metallo"/>
</dbReference>
<dbReference type="GO" id="GO:0006508">
    <property type="term" value="P:proteolysis"/>
    <property type="evidence" value="ECO:0007669"/>
    <property type="project" value="UniProtKB-KW"/>
</dbReference>
<protein>
    <recommendedName>
        <fullName evidence="11">Peptidase metallopeptidase domain-containing protein</fullName>
    </recommendedName>
</protein>
<feature type="binding site" evidence="8">
    <location>
        <position position="490"/>
    </location>
    <ligand>
        <name>Ca(2+)</name>
        <dbReference type="ChEBI" id="CHEBI:29108"/>
        <label>3</label>
    </ligand>
</feature>
<dbReference type="InterPro" id="IPR001818">
    <property type="entry name" value="Pept_M10_metallopeptidase"/>
</dbReference>
<feature type="binding site" evidence="8">
    <location>
        <position position="512"/>
    </location>
    <ligand>
        <name>Ca(2+)</name>
        <dbReference type="ChEBI" id="CHEBI:29108"/>
        <label>3</label>
    </ligand>
</feature>
<feature type="binding site" evidence="8">
    <location>
        <position position="732"/>
    </location>
    <ligand>
        <name>Ca(2+)</name>
        <dbReference type="ChEBI" id="CHEBI:29108"/>
        <label>5</label>
    </ligand>
</feature>
<feature type="repeat" description="Hemopexin" evidence="9">
    <location>
        <begin position="680"/>
        <end position="727"/>
    </location>
</feature>
<dbReference type="Proteomes" id="UP000663852">
    <property type="component" value="Unassembled WGS sequence"/>
</dbReference>
<keyword evidence="2" id="KW-0645">Protease</keyword>
<evidence type="ECO:0000256" key="7">
    <source>
        <dbReference type="PIRSR" id="PIRSR621190-1"/>
    </source>
</evidence>
<feature type="binding site" evidence="8">
    <location>
        <position position="489"/>
    </location>
    <ligand>
        <name>Ca(2+)</name>
        <dbReference type="ChEBI" id="CHEBI:29108"/>
        <label>3</label>
    </ligand>
</feature>
<dbReference type="InterPro" id="IPR036375">
    <property type="entry name" value="Hemopexin-like_dom_sf"/>
</dbReference>
<dbReference type="SMART" id="SM00120">
    <property type="entry name" value="HX"/>
    <property type="match status" value="3"/>
</dbReference>
<comment type="cofactor">
    <cofactor evidence="8">
        <name>Zn(2+)</name>
        <dbReference type="ChEBI" id="CHEBI:29105"/>
    </cofactor>
    <text evidence="8">Binds 2 Zn(2+) ions per subunit.</text>
</comment>
<dbReference type="GO" id="GO:0008270">
    <property type="term" value="F:zinc ion binding"/>
    <property type="evidence" value="ECO:0007669"/>
    <property type="project" value="InterPro"/>
</dbReference>
<keyword evidence="5 8" id="KW-0862">Zinc</keyword>
<feature type="binding site" evidence="8">
    <location>
        <position position="497"/>
    </location>
    <ligand>
        <name>Zn(2+)</name>
        <dbReference type="ChEBI" id="CHEBI:29105"/>
        <label>1</label>
    </ligand>
</feature>
<feature type="domain" description="Peptidase metallopeptidase" evidence="11">
    <location>
        <begin position="418"/>
        <end position="576"/>
    </location>
</feature>
<comment type="cofactor">
    <cofactor evidence="8">
        <name>Ca(2+)</name>
        <dbReference type="ChEBI" id="CHEBI:29108"/>
    </cofactor>
    <text evidence="8">Can bind about 5 Ca(2+) ions per subunit.</text>
</comment>
<keyword evidence="8" id="KW-0106">Calcium</keyword>